<evidence type="ECO:0000313" key="4">
    <source>
        <dbReference type="EMBL" id="PIW14575.1"/>
    </source>
</evidence>
<keyword evidence="1" id="KW-0677">Repeat</keyword>
<dbReference type="Gene3D" id="1.25.40.10">
    <property type="entry name" value="Tetratricopeptide repeat domain"/>
    <property type="match status" value="1"/>
</dbReference>
<dbReference type="InterPro" id="IPR019734">
    <property type="entry name" value="TPR_rpt"/>
</dbReference>
<dbReference type="SUPFAM" id="SSF48452">
    <property type="entry name" value="TPR-like"/>
    <property type="match status" value="1"/>
</dbReference>
<evidence type="ECO:0000313" key="5">
    <source>
        <dbReference type="Proteomes" id="UP000231019"/>
    </source>
</evidence>
<evidence type="ECO:0000256" key="1">
    <source>
        <dbReference type="ARBA" id="ARBA00022737"/>
    </source>
</evidence>
<name>A0A2M7FZB3_9BACT</name>
<gene>
    <name evidence="4" type="ORF">COW36_21290</name>
</gene>
<dbReference type="PANTHER" id="PTHR44943">
    <property type="entry name" value="CELLULOSE SYNTHASE OPERON PROTEIN C"/>
    <property type="match status" value="1"/>
</dbReference>
<comment type="caution">
    <text evidence="4">The sequence shown here is derived from an EMBL/GenBank/DDBJ whole genome shotgun (WGS) entry which is preliminary data.</text>
</comment>
<reference evidence="4 5" key="1">
    <citation type="submission" date="2017-09" db="EMBL/GenBank/DDBJ databases">
        <title>Depth-based differentiation of microbial function through sediment-hosted aquifers and enrichment of novel symbionts in the deep terrestrial subsurface.</title>
        <authorList>
            <person name="Probst A.J."/>
            <person name="Ladd B."/>
            <person name="Jarett J.K."/>
            <person name="Geller-Mcgrath D.E."/>
            <person name="Sieber C.M."/>
            <person name="Emerson J.B."/>
            <person name="Anantharaman K."/>
            <person name="Thomas B.C."/>
            <person name="Malmstrom R."/>
            <person name="Stieglmeier M."/>
            <person name="Klingl A."/>
            <person name="Woyke T."/>
            <person name="Ryan C.M."/>
            <person name="Banfield J.F."/>
        </authorList>
    </citation>
    <scope>NUCLEOTIDE SEQUENCE [LARGE SCALE GENOMIC DNA]</scope>
    <source>
        <strain evidence="4">CG17_big_fil_post_rev_8_21_14_2_50_48_46</strain>
    </source>
</reference>
<dbReference type="Proteomes" id="UP000231019">
    <property type="component" value="Unassembled WGS sequence"/>
</dbReference>
<dbReference type="PANTHER" id="PTHR44943:SF8">
    <property type="entry name" value="TPR REPEAT-CONTAINING PROTEIN MJ0263"/>
    <property type="match status" value="1"/>
</dbReference>
<dbReference type="NCBIfam" id="TIGR04390">
    <property type="entry name" value="OMP_YaiO_dom"/>
    <property type="match status" value="1"/>
</dbReference>
<dbReference type="Pfam" id="PF13432">
    <property type="entry name" value="TPR_16"/>
    <property type="match status" value="1"/>
</dbReference>
<protein>
    <recommendedName>
        <fullName evidence="3">YaiO beta-barrel domain-containing protein</fullName>
    </recommendedName>
</protein>
<organism evidence="4 5">
    <name type="scientific">bacterium (Candidatus Blackallbacteria) CG17_big_fil_post_rev_8_21_14_2_50_48_46</name>
    <dbReference type="NCBI Taxonomy" id="2014261"/>
    <lineage>
        <taxon>Bacteria</taxon>
        <taxon>Candidatus Blackallbacteria</taxon>
    </lineage>
</organism>
<dbReference type="InterPro" id="IPR011990">
    <property type="entry name" value="TPR-like_helical_dom_sf"/>
</dbReference>
<evidence type="ECO:0000259" key="3">
    <source>
        <dbReference type="Pfam" id="PF19413"/>
    </source>
</evidence>
<sequence>MLKLMLASLLMSVSLGDAQKALENKDYLKAADLYQQYLENVSPGDFDARYGLARSLAFAGKWEEALKAYNAILNDFPGEPDSLLGRGRLLGWMKRYSEAAADLSSLIEKKPEYHEAWSALADIYRWDHQLEAGEKHAEAWQTQFPESPAPLLALAQLHMDFRLLVKARADVAAAQKAGASPEETNRLLSQIQQQPGALPWELQGFYEFQAFVPHAGQDSRTPWNNFTLGIRHAFPQGSVALQSLTVNRFDRLDQAFVLDGYLSLWPRAFGNLRLQGALSGDILPHVDVLGEVFQEFGDSWETSLGYRQMAFSNAPVHFFQAGLGHYFGNLYLRLQPQLFLSPEGPGIQAALWARYFFDSADNFLELRLGAGRQVMLVNADTLQGQNSFFALLNGQMFITPQWGLLGTLNYNYYDQFPHMLGFTLGSKFRW</sequence>
<dbReference type="AlphaFoldDB" id="A0A2M7FZB3"/>
<proteinExistence type="predicted"/>
<dbReference type="EMBL" id="PFFQ01000059">
    <property type="protein sequence ID" value="PIW14575.1"/>
    <property type="molecule type" value="Genomic_DNA"/>
</dbReference>
<dbReference type="InterPro" id="IPR030887">
    <property type="entry name" value="Beta-barrel_YaiO"/>
</dbReference>
<dbReference type="Pfam" id="PF14559">
    <property type="entry name" value="TPR_19"/>
    <property type="match status" value="1"/>
</dbReference>
<feature type="domain" description="YaiO beta-barrel" evidence="3">
    <location>
        <begin position="218"/>
        <end position="372"/>
    </location>
</feature>
<keyword evidence="2" id="KW-0802">TPR repeat</keyword>
<dbReference type="SMART" id="SM00028">
    <property type="entry name" value="TPR"/>
    <property type="match status" value="2"/>
</dbReference>
<evidence type="ECO:0000256" key="2">
    <source>
        <dbReference type="ARBA" id="ARBA00022803"/>
    </source>
</evidence>
<dbReference type="InterPro" id="IPR051685">
    <property type="entry name" value="Ycf3/AcsC/BcsC/TPR_MFPF"/>
</dbReference>
<accession>A0A2M7FZB3</accession>
<dbReference type="Pfam" id="PF19413">
    <property type="entry name" value="YaiO"/>
    <property type="match status" value="1"/>
</dbReference>